<dbReference type="RefSeq" id="WP_009122598.1">
    <property type="nucleotide sequence ID" value="NZ_CAMMFP010000004.1"/>
</dbReference>
<proteinExistence type="predicted"/>
<evidence type="ECO:0000313" key="2">
    <source>
        <dbReference type="Proteomes" id="UP000195386"/>
    </source>
</evidence>
<dbReference type="EMBL" id="NFII01000005">
    <property type="protein sequence ID" value="OUO01401.1"/>
    <property type="molecule type" value="Genomic_DNA"/>
</dbReference>
<comment type="caution">
    <text evidence="1">The sequence shown here is derived from an EMBL/GenBank/DDBJ whole genome shotgun (WGS) entry which is preliminary data.</text>
</comment>
<reference evidence="2" key="1">
    <citation type="submission" date="2017-04" db="EMBL/GenBank/DDBJ databases">
        <title>Function of individual gut microbiota members based on whole genome sequencing of pure cultures obtained from chicken caecum.</title>
        <authorList>
            <person name="Medvecky M."/>
            <person name="Cejkova D."/>
            <person name="Polansky O."/>
            <person name="Karasova D."/>
            <person name="Kubasova T."/>
            <person name="Cizek A."/>
            <person name="Rychlik I."/>
        </authorList>
    </citation>
    <scope>NUCLEOTIDE SEQUENCE [LARGE SCALE GENOMIC DNA]</scope>
    <source>
        <strain evidence="2">An43</strain>
    </source>
</reference>
<dbReference type="Proteomes" id="UP000195386">
    <property type="component" value="Unassembled WGS sequence"/>
</dbReference>
<gene>
    <name evidence="1" type="ORF">B5F97_07015</name>
</gene>
<accession>A0A1Y3Z4E8</accession>
<sequence length="117" mass="12671">MSYINMKSRRSFDFFAPYTEEGDRCVQIPFPVAVTRKAEGKSLVHDCNPQIVDIAAETAATTFELDTRVQAGSLLVIRNASANAQTIGKVACAASKVTTLMYDGNAYISIGTSTIEE</sequence>
<dbReference type="AlphaFoldDB" id="A0A1Y3Z4E8"/>
<name>A0A1Y3Z4E8_9BACE</name>
<protein>
    <submittedName>
        <fullName evidence="1">Uncharacterized protein</fullName>
    </submittedName>
</protein>
<evidence type="ECO:0000313" key="1">
    <source>
        <dbReference type="EMBL" id="OUO01401.1"/>
    </source>
</evidence>
<organism evidence="1 2">
    <name type="scientific">Bacteroides clarus</name>
    <dbReference type="NCBI Taxonomy" id="626929"/>
    <lineage>
        <taxon>Bacteria</taxon>
        <taxon>Pseudomonadati</taxon>
        <taxon>Bacteroidota</taxon>
        <taxon>Bacteroidia</taxon>
        <taxon>Bacteroidales</taxon>
        <taxon>Bacteroidaceae</taxon>
        <taxon>Bacteroides</taxon>
    </lineage>
</organism>